<dbReference type="EMBL" id="KM514685">
    <property type="protein sequence ID" value="AIS73892.1"/>
    <property type="molecule type" value="Genomic_DNA"/>
</dbReference>
<dbReference type="PANTHER" id="PTHR23208">
    <property type="entry name" value="LYSOZYME PROTEIN"/>
    <property type="match status" value="1"/>
</dbReference>
<keyword evidence="5" id="KW-0732">Signal</keyword>
<dbReference type="KEGG" id="vg:23681237"/>
<evidence type="ECO:0000256" key="4">
    <source>
        <dbReference type="ARBA" id="ARBA00012732"/>
    </source>
</evidence>
<dbReference type="EC" id="3.2.1.17" evidence="4"/>
<protein>
    <recommendedName>
        <fullName evidence="4">lysozyme</fullName>
        <ecNumber evidence="4">3.2.1.17</ecNumber>
    </recommendedName>
</protein>
<dbReference type="Gene3D" id="3.20.20.80">
    <property type="entry name" value="Glycosidases"/>
    <property type="match status" value="1"/>
</dbReference>
<keyword evidence="6" id="KW-0378">Hydrolase</keyword>
<evidence type="ECO:0000259" key="8">
    <source>
        <dbReference type="PROSITE" id="PS51782"/>
    </source>
</evidence>
<evidence type="ECO:0000256" key="5">
    <source>
        <dbReference type="ARBA" id="ARBA00022729"/>
    </source>
</evidence>
<reference evidence="9 10" key="1">
    <citation type="journal article" date="2014" name="Appl. Environ. Microbiol.">
        <title>Genome and proteome analysis of bacteriophage Ldl1 reveals the existence of a novel phage group infecting Lactobacillus delbrueckii subsp. Lactis.</title>
        <authorList>
            <person name="Casey E."/>
            <person name="Mahony J."/>
            <person name="Neve H."/>
            <person name="Noben J.P."/>
            <person name="Bello F.D."/>
            <person name="van Sinderen D."/>
        </authorList>
    </citation>
    <scope>NUCLEOTIDE SEQUENCE [LARGE SCALE GENOMIC DNA]</scope>
    <source>
        <strain evidence="9">Ldl1</strain>
    </source>
</reference>
<dbReference type="SUPFAM" id="SSF54106">
    <property type="entry name" value="LysM domain"/>
    <property type="match status" value="1"/>
</dbReference>
<dbReference type="Pfam" id="PF01476">
    <property type="entry name" value="LysM"/>
    <property type="match status" value="1"/>
</dbReference>
<keyword evidence="10" id="KW-1185">Reference proteome</keyword>
<dbReference type="PROSITE" id="PS51904">
    <property type="entry name" value="GLYCOSYL_HYDROL_F25_2"/>
    <property type="match status" value="1"/>
</dbReference>
<gene>
    <name evidence="9" type="ORF">LDL_034</name>
</gene>
<dbReference type="SMART" id="SM00257">
    <property type="entry name" value="LysM"/>
    <property type="match status" value="1"/>
</dbReference>
<dbReference type="InterPro" id="IPR036779">
    <property type="entry name" value="LysM_dom_sf"/>
</dbReference>
<dbReference type="InterPro" id="IPR018077">
    <property type="entry name" value="Glyco_hydro_fam25_subgr"/>
</dbReference>
<dbReference type="PROSITE" id="PS51782">
    <property type="entry name" value="LYSM"/>
    <property type="match status" value="1"/>
</dbReference>
<dbReference type="GO" id="GO:0016998">
    <property type="term" value="P:cell wall macromolecule catabolic process"/>
    <property type="evidence" value="ECO:0007669"/>
    <property type="project" value="InterPro"/>
</dbReference>
<evidence type="ECO:0000256" key="3">
    <source>
        <dbReference type="ARBA" id="ARBA00010646"/>
    </source>
</evidence>
<sequence length="418" mass="45390">MKKKIIPILLSSATVLGLMFANKISAATREEGVDVSSYQGSSSSYFKTLKNKGAKFVIVKVGGSGGGEGYHYQNPSASMQLANAKVNGLAVGAYFWAECGSSSSEALRMAKLAVSDAKRAGLKTSSVIAMDYEAGAYASQKTANTNAVITFMDHIKKAGYKPLFYSGASFARSNVDTKKLVNKYGKSALWIASYKTMNAQYTPDYNYFPSMDGIGIWQYADNWKGLNVDGNVQFFKVISNGEVTKKTPVKQANATTNKENGVKKFPKDNTYTVKNGDSWSSIAKAYGIDVNGLAKLNGATTKTMLHPGQKLKLTGHVSNVATKKPKKTTTKKKTVKKHSWIKKSGYFRLNTTIKLRSGASTSSRVISTLYRGQVIKFDAYKISGGYVWLRQKRSNGYGSVASGVAKNGKRVSTWGTIF</sequence>
<evidence type="ECO:0000256" key="2">
    <source>
        <dbReference type="ARBA" id="ARBA00007553"/>
    </source>
</evidence>
<keyword evidence="7" id="KW-0326">Glycosidase</keyword>
<dbReference type="Pfam" id="PF01183">
    <property type="entry name" value="Glyco_hydro_25"/>
    <property type="match status" value="1"/>
</dbReference>
<dbReference type="SMART" id="SM00641">
    <property type="entry name" value="Glyco_25"/>
    <property type="match status" value="1"/>
</dbReference>
<dbReference type="InterPro" id="IPR018392">
    <property type="entry name" value="LysM"/>
</dbReference>
<evidence type="ECO:0000256" key="6">
    <source>
        <dbReference type="ARBA" id="ARBA00022801"/>
    </source>
</evidence>
<dbReference type="Gene3D" id="2.30.30.40">
    <property type="entry name" value="SH3 Domains"/>
    <property type="match status" value="1"/>
</dbReference>
<dbReference type="InterPro" id="IPR017853">
    <property type="entry name" value="GH"/>
</dbReference>
<dbReference type="RefSeq" id="YP_009126476.1">
    <property type="nucleotide sequence ID" value="NC_026609.1"/>
</dbReference>
<dbReference type="OrthoDB" id="8856at10239"/>
<dbReference type="InterPro" id="IPR003646">
    <property type="entry name" value="SH3-like_bac-type"/>
</dbReference>
<name>A0A0A7DMK9_9CAUD</name>
<comment type="similarity">
    <text evidence="2">Belongs to the N-acetylmuramoyl-L-alanine amidase 2 family.</text>
</comment>
<evidence type="ECO:0000313" key="9">
    <source>
        <dbReference type="EMBL" id="AIS73892.1"/>
    </source>
</evidence>
<dbReference type="GeneID" id="23681237"/>
<dbReference type="InterPro" id="IPR002053">
    <property type="entry name" value="Glyco_hydro_25"/>
</dbReference>
<accession>A0A0A7DMK9</accession>
<comment type="similarity">
    <text evidence="3">Belongs to the glycosyl hydrolase 25 family.</text>
</comment>
<evidence type="ECO:0000256" key="1">
    <source>
        <dbReference type="ARBA" id="ARBA00000632"/>
    </source>
</evidence>
<proteinExistence type="inferred from homology"/>
<dbReference type="PANTHER" id="PTHR23208:SF36">
    <property type="entry name" value="LYSOZYME-RELATED"/>
    <property type="match status" value="1"/>
</dbReference>
<dbReference type="Gene3D" id="3.10.350.10">
    <property type="entry name" value="LysM domain"/>
    <property type="match status" value="1"/>
</dbReference>
<dbReference type="GO" id="GO:0003796">
    <property type="term" value="F:lysozyme activity"/>
    <property type="evidence" value="ECO:0007669"/>
    <property type="project" value="UniProtKB-EC"/>
</dbReference>
<dbReference type="SUPFAM" id="SSF51445">
    <property type="entry name" value="(Trans)glycosidases"/>
    <property type="match status" value="1"/>
</dbReference>
<dbReference type="Proteomes" id="UP000030928">
    <property type="component" value="Segment"/>
</dbReference>
<comment type="catalytic activity">
    <reaction evidence="1">
        <text>Hydrolysis of (1-&gt;4)-beta-linkages between N-acetylmuramic acid and N-acetyl-D-glucosamine residues in a peptidoglycan and between N-acetyl-D-glucosamine residues in chitodextrins.</text>
        <dbReference type="EC" id="3.2.1.17"/>
    </reaction>
</comment>
<evidence type="ECO:0000313" key="10">
    <source>
        <dbReference type="Proteomes" id="UP000030928"/>
    </source>
</evidence>
<dbReference type="GO" id="GO:0009253">
    <property type="term" value="P:peptidoglycan catabolic process"/>
    <property type="evidence" value="ECO:0007669"/>
    <property type="project" value="InterPro"/>
</dbReference>
<dbReference type="SMART" id="SM00287">
    <property type="entry name" value="SH3b"/>
    <property type="match status" value="1"/>
</dbReference>
<organism evidence="9 10">
    <name type="scientific">Lactobacillus phage Ldl1</name>
    <dbReference type="NCBI Taxonomy" id="1552735"/>
    <lineage>
        <taxon>Viruses</taxon>
        <taxon>Duplodnaviria</taxon>
        <taxon>Heunggongvirae</taxon>
        <taxon>Uroviricota</taxon>
        <taxon>Caudoviricetes</taxon>
        <taxon>Tybeckvirinae</taxon>
        <taxon>Lidleunavirus</taxon>
        <taxon>Lidleunavirus Ldl1</taxon>
    </lineage>
</organism>
<evidence type="ECO:0000256" key="7">
    <source>
        <dbReference type="ARBA" id="ARBA00023295"/>
    </source>
</evidence>
<dbReference type="CDD" id="cd00118">
    <property type="entry name" value="LysM"/>
    <property type="match status" value="1"/>
</dbReference>
<dbReference type="InterPro" id="IPR051595">
    <property type="entry name" value="GH25_Enzymes"/>
</dbReference>
<feature type="domain" description="LysM" evidence="8">
    <location>
        <begin position="269"/>
        <end position="313"/>
    </location>
</feature>